<feature type="domain" description="SAM-dependent methyltransferase TRM5/TYW2-type" evidence="9">
    <location>
        <begin position="1193"/>
        <end position="1550"/>
    </location>
</feature>
<dbReference type="UniPathway" id="UPA00375"/>
<dbReference type="EMBL" id="CP016244">
    <property type="protein sequence ID" value="ANQ07206.1"/>
    <property type="molecule type" value="Genomic_DNA"/>
</dbReference>
<dbReference type="Pfam" id="PF02676">
    <property type="entry name" value="TYW3"/>
    <property type="match status" value="1"/>
</dbReference>
<feature type="compositionally biased region" description="Polar residues" evidence="8">
    <location>
        <begin position="1462"/>
        <end position="1474"/>
    </location>
</feature>
<dbReference type="SUPFAM" id="SSF111278">
    <property type="entry name" value="SSo0622-like"/>
    <property type="match status" value="1"/>
</dbReference>
<dbReference type="OrthoDB" id="408788at2759"/>
<dbReference type="Gene3D" id="3.30.1960.10">
    <property type="entry name" value="tRNA wybutosine-synthesizing-like"/>
    <property type="match status" value="1"/>
</dbReference>
<dbReference type="PANTHER" id="PTHR23245">
    <property type="entry name" value="TRNA METHYLTRANSFERASE"/>
    <property type="match status" value="1"/>
</dbReference>
<dbReference type="KEGG" id="pcot:PCOAH_00015160"/>
<keyword evidence="3" id="KW-0489">Methyltransferase</keyword>
<evidence type="ECO:0000256" key="7">
    <source>
        <dbReference type="ARBA" id="ARBA00049202"/>
    </source>
</evidence>
<feature type="region of interest" description="Disordered" evidence="8">
    <location>
        <begin position="1462"/>
        <end position="1488"/>
    </location>
</feature>
<keyword evidence="11" id="KW-1185">Reference proteome</keyword>
<evidence type="ECO:0000256" key="2">
    <source>
        <dbReference type="ARBA" id="ARBA00012750"/>
    </source>
</evidence>
<evidence type="ECO:0000256" key="5">
    <source>
        <dbReference type="ARBA" id="ARBA00022691"/>
    </source>
</evidence>
<dbReference type="Pfam" id="PF24681">
    <property type="entry name" value="Kelch_KLHDC2_KLHL20_DRC7"/>
    <property type="match status" value="1"/>
</dbReference>
<evidence type="ECO:0000259" key="9">
    <source>
        <dbReference type="PROSITE" id="PS51684"/>
    </source>
</evidence>
<evidence type="ECO:0000256" key="4">
    <source>
        <dbReference type="ARBA" id="ARBA00022679"/>
    </source>
</evidence>
<dbReference type="Gene3D" id="2.120.10.80">
    <property type="entry name" value="Kelch-type beta propeller"/>
    <property type="match status" value="1"/>
</dbReference>
<feature type="region of interest" description="Disordered" evidence="8">
    <location>
        <begin position="258"/>
        <end position="279"/>
    </location>
</feature>
<keyword evidence="5" id="KW-0949">S-adenosyl-L-methionine</keyword>
<evidence type="ECO:0000256" key="1">
    <source>
        <dbReference type="ARBA" id="ARBA00004797"/>
    </source>
</evidence>
<evidence type="ECO:0000313" key="10">
    <source>
        <dbReference type="EMBL" id="ANQ07206.1"/>
    </source>
</evidence>
<dbReference type="SUPFAM" id="SSF50965">
    <property type="entry name" value="Galactose oxidase, central domain"/>
    <property type="match status" value="1"/>
</dbReference>
<dbReference type="SUPFAM" id="SSF53335">
    <property type="entry name" value="S-adenosyl-L-methionine-dependent methyltransferases"/>
    <property type="match status" value="1"/>
</dbReference>
<evidence type="ECO:0000256" key="6">
    <source>
        <dbReference type="ARBA" id="ARBA00022694"/>
    </source>
</evidence>
<dbReference type="InterPro" id="IPR036602">
    <property type="entry name" value="tRNA_yW-synthesising-like_sf"/>
</dbReference>
<dbReference type="Pfam" id="PF02475">
    <property type="entry name" value="TRM5-TYW2_MTfase"/>
    <property type="match status" value="1"/>
</dbReference>
<dbReference type="InterPro" id="IPR056743">
    <property type="entry name" value="TRM5-TYW2-like_MTfase"/>
</dbReference>
<feature type="region of interest" description="Disordered" evidence="8">
    <location>
        <begin position="131"/>
        <end position="159"/>
    </location>
</feature>
<evidence type="ECO:0000256" key="3">
    <source>
        <dbReference type="ARBA" id="ARBA00022603"/>
    </source>
</evidence>
<dbReference type="PANTHER" id="PTHR23245:SF31">
    <property type="entry name" value="TRNA WYBUTOSINE-SYNTHESIZING PROTEIN 3 HOMOLOG"/>
    <property type="match status" value="1"/>
</dbReference>
<dbReference type="GO" id="GO:0008175">
    <property type="term" value="F:tRNA methyltransferase activity"/>
    <property type="evidence" value="ECO:0007669"/>
    <property type="project" value="TreeGrafter"/>
</dbReference>
<dbReference type="CDD" id="cd02440">
    <property type="entry name" value="AdoMet_MTases"/>
    <property type="match status" value="1"/>
</dbReference>
<feature type="region of interest" description="Disordered" evidence="8">
    <location>
        <begin position="183"/>
        <end position="205"/>
    </location>
</feature>
<name>A0A1B1DWN8_9APIC</name>
<dbReference type="GO" id="GO:0005737">
    <property type="term" value="C:cytoplasm"/>
    <property type="evidence" value="ECO:0007669"/>
    <property type="project" value="TreeGrafter"/>
</dbReference>
<reference evidence="11" key="1">
    <citation type="submission" date="2016-06" db="EMBL/GenBank/DDBJ databases">
        <title>First high quality genome sequence of Plasmodium coatneyi using continuous long reads from single molecule, real-time sequencing.</title>
        <authorList>
            <person name="Chien J.-T."/>
            <person name="Pakala S.B."/>
            <person name="Geraldo J.A."/>
            <person name="Lapp S.A."/>
            <person name="Barnwell J.W."/>
            <person name="Kissinger J.C."/>
            <person name="Galinski M.R."/>
            <person name="Humphrey J.C."/>
        </authorList>
    </citation>
    <scope>NUCLEOTIDE SEQUENCE [LARGE SCALE GENOMIC DNA]</scope>
    <source>
        <strain evidence="11">Hackeri</strain>
    </source>
</reference>
<dbReference type="InterPro" id="IPR011043">
    <property type="entry name" value="Gal_Oxase/kelch_b-propeller"/>
</dbReference>
<dbReference type="InterPro" id="IPR015915">
    <property type="entry name" value="Kelch-typ_b-propeller"/>
</dbReference>
<dbReference type="Proteomes" id="UP000092716">
    <property type="component" value="Chromosome 6"/>
</dbReference>
<organism evidence="10 11">
    <name type="scientific">Plasmodium coatneyi</name>
    <dbReference type="NCBI Taxonomy" id="208452"/>
    <lineage>
        <taxon>Eukaryota</taxon>
        <taxon>Sar</taxon>
        <taxon>Alveolata</taxon>
        <taxon>Apicomplexa</taxon>
        <taxon>Aconoidasida</taxon>
        <taxon>Haemosporida</taxon>
        <taxon>Plasmodiidae</taxon>
        <taxon>Plasmodium</taxon>
    </lineage>
</organism>
<dbReference type="EC" id="2.1.1.282" evidence="2"/>
<dbReference type="GeneID" id="30908242"/>
<comment type="catalytic activity">
    <reaction evidence="7">
        <text>4-demethyl-7-[(3S)-3-amino-3-carboxypropyl]wyosine(37) in tRNA(Phe) + S-adenosyl-L-methionine = 7-[(3S)-3-amino-3-carboxypropyl]wyosine(37) in tRNA(Phe) + S-adenosyl-L-homocysteine + H(+)</text>
        <dbReference type="Rhea" id="RHEA:36635"/>
        <dbReference type="Rhea" id="RHEA-COMP:10378"/>
        <dbReference type="Rhea" id="RHEA-COMP:10379"/>
        <dbReference type="ChEBI" id="CHEBI:15378"/>
        <dbReference type="ChEBI" id="CHEBI:57856"/>
        <dbReference type="ChEBI" id="CHEBI:59789"/>
        <dbReference type="ChEBI" id="CHEBI:73543"/>
        <dbReference type="ChEBI" id="CHEBI:73550"/>
        <dbReference type="EC" id="2.1.1.282"/>
    </reaction>
</comment>
<protein>
    <recommendedName>
        <fullName evidence="2">tRNA(Phe) 7-[(3-amino-3-carboxypropyl)-4-demethylwyosine(37)-N(4)]-methyltransferase</fullName>
        <ecNumber evidence="2">2.1.1.282</ecNumber>
    </recommendedName>
</protein>
<dbReference type="GO" id="GO:0030488">
    <property type="term" value="P:tRNA methylation"/>
    <property type="evidence" value="ECO:0007669"/>
    <property type="project" value="TreeGrafter"/>
</dbReference>
<feature type="region of interest" description="Disordered" evidence="8">
    <location>
        <begin position="419"/>
        <end position="458"/>
    </location>
</feature>
<evidence type="ECO:0000256" key="8">
    <source>
        <dbReference type="SAM" id="MobiDB-lite"/>
    </source>
</evidence>
<dbReference type="InterPro" id="IPR003827">
    <property type="entry name" value="tRNA_yW-synthesising"/>
</dbReference>
<feature type="compositionally biased region" description="Polar residues" evidence="8">
    <location>
        <begin position="133"/>
        <end position="143"/>
    </location>
</feature>
<comment type="pathway">
    <text evidence="1">tRNA modification; wybutosine-tRNA(Phe) biosynthesis.</text>
</comment>
<dbReference type="RefSeq" id="XP_019913901.1">
    <property type="nucleotide sequence ID" value="XM_020058325.1"/>
</dbReference>
<sequence length="1556" mass="178632">MEAFLRRKKKAEKVVDMENELPRYAHIYENCKDDVCNIYLNIYRESNKGVSKEGEDLLAEDRRRMEERVKRVVEEKNLNDDGEDKSIKKSIDLLVSPCIYEINRSPDYFTSSCCSGRVVIFGEASEVNEKRNSSSGAKCNRSGSLAGGANLGDTTNGRTKRTIEEDTFISYLRSSYHEGCHADDQSYPTVHGRNASPKGTKKKHRKNVRIYYSSHMHQNLKEDSKLVKRILTECLGGVNTSPPVGKEGEEHSLVVTTQWNPPSGGNHPEEKPTCSNGEDLTKITPKKTTRIFFKFEPFIIHVKCVNLESALRLLKVAQMSGLKQSGLLNFNRDVTVAIRGSMRLEHYVEDALSLEEDSIAKLLDVCNGKMDHNLRQLVGFYHCYRESTQAGGSNWQPLQLYQVQCQQCSQRGGHIHRESIKKDRACSGENEEKVSPTMSNTQLENNPPTKEKKNKREKKEINLDRYNIELSDEGYIRSGTSPMGENSSLQWKLLSSEGDLDKFFVWGHDMFIEEGKIYLFGGFAKGVRSRELKVFDVGRKNLRTYETPLPALSYHCFFRLDSNYACVFGGRRSPESCTSDVWLYDVRRNAWCVAEWCSYGQETSRPCGRYRHACVFLRRYRKKQKEVYLFYVHGGVTEKNEVLNDLWEGKLTVQGDVSKGVTAHIEWERKNCSQKVKQEGEVISPFLKNHTMVYNKRRNLIHLVGGCSSSVAEGSHSSQSREEDRMEHLHTYDVKRDCFFYVRCGASGGDGEEAFPLNRFSHATCAWGHNDFVLIGGINMHRTINDVWFFRMKERKWYHLGVFPFHSMYVRAKVASEGDYLYVVGGGCTVFTFGSFFDLPVVANCRSILLQKGVETTKGDDGPVEEEAGEAADLATSYFYLEERGERPGRTSRLRVNHRRMANPQGKKPSKKLLYLIVKDRTYVKEVKTALERIGEFDKSRKIEVYKGGTSGGNDENSFLVPIVEKIETSKNYEKVMRFFPFGRIQLTKEGNIFYLRRSSQLVEEKTTLKRCLTNLFYNFANQVRRYLSESERKLILRASSKYEVVGGIVIFHYNNLGPILRLYRTCVEGIASKYMEMGKGKYTHLRALLRKCKRWKIISSVDALWLDVRDAFNRFRGGHIKEATRTQPRMRLRCIGTFVKFSSLARRRTVLRGLSASSRCGSTSPCEGRKECYCSVGENACLFNHPWCCLTYVRRRTVKVEQVAEMKKQLKHLRESEVSRKNNPRGKIIKAITIYEQIDGMKRKNRIHLVLGRNTKTIHIENNVVYKLDLQKCMFCSGNGTEKERMQNLYLDRSNMVVRRENVVDLFCGVGYFTLPLLKFVGEGKIKEYYACDINRDSLKLLKGAVKLNRIDTTHLRILRQNSFLVTKNVQLRRRCHRVLLGLLPHSVDAWCNAFHLLDGKVGGTLHIHGVGEHVFEEQFLSRMYTHDYVNRVKGFTQTDVTTLSLSELVRHGLHVIDVTQSGGDPSIVQSSPHRGDKSGKRTKGPYRGNNVHVSLHFAQFVLMEIFKLALKDYLLNKVNWLVSILHVERVKSYAPRLYHYVVDVRCVPQERGKV</sequence>
<dbReference type="InterPro" id="IPR030382">
    <property type="entry name" value="MeTrfase_TRM5/TYW2"/>
</dbReference>
<accession>A0A1B1DWN8</accession>
<dbReference type="VEuPathDB" id="PlasmoDB:PCOAH_00015160"/>
<keyword evidence="4" id="KW-0808">Transferase</keyword>
<feature type="compositionally biased region" description="Basic and acidic residues" evidence="8">
    <location>
        <begin position="419"/>
        <end position="434"/>
    </location>
</feature>
<evidence type="ECO:0000313" key="11">
    <source>
        <dbReference type="Proteomes" id="UP000092716"/>
    </source>
</evidence>
<keyword evidence="6" id="KW-0819">tRNA processing</keyword>
<dbReference type="Gene3D" id="3.40.50.150">
    <property type="entry name" value="Vaccinia Virus protein VP39"/>
    <property type="match status" value="1"/>
</dbReference>
<proteinExistence type="predicted"/>
<dbReference type="PROSITE" id="PS51684">
    <property type="entry name" value="SAM_MT_TRM5_TYW2"/>
    <property type="match status" value="1"/>
</dbReference>
<dbReference type="GO" id="GO:0031591">
    <property type="term" value="P:wybutosine biosynthetic process"/>
    <property type="evidence" value="ECO:0007669"/>
    <property type="project" value="TreeGrafter"/>
</dbReference>
<gene>
    <name evidence="10" type="ORF">PCOAH_00015160</name>
</gene>
<dbReference type="InterPro" id="IPR029063">
    <property type="entry name" value="SAM-dependent_MTases_sf"/>
</dbReference>